<organism evidence="2 3">
    <name type="scientific">Teladorsagia circumcincta</name>
    <name type="common">Brown stomach worm</name>
    <name type="synonym">Ostertagia circumcincta</name>
    <dbReference type="NCBI Taxonomy" id="45464"/>
    <lineage>
        <taxon>Eukaryota</taxon>
        <taxon>Metazoa</taxon>
        <taxon>Ecdysozoa</taxon>
        <taxon>Nematoda</taxon>
        <taxon>Chromadorea</taxon>
        <taxon>Rhabditida</taxon>
        <taxon>Rhabditina</taxon>
        <taxon>Rhabditomorpha</taxon>
        <taxon>Strongyloidea</taxon>
        <taxon>Trichostrongylidae</taxon>
        <taxon>Teladorsagia</taxon>
    </lineage>
</organism>
<dbReference type="OrthoDB" id="5863549at2759"/>
<dbReference type="Proteomes" id="UP000230423">
    <property type="component" value="Unassembled WGS sequence"/>
</dbReference>
<reference evidence="2 3" key="1">
    <citation type="submission" date="2015-09" db="EMBL/GenBank/DDBJ databases">
        <title>Draft genome of the parasitic nematode Teladorsagia circumcincta isolate WARC Sus (inbred).</title>
        <authorList>
            <person name="Mitreva M."/>
        </authorList>
    </citation>
    <scope>NUCLEOTIDE SEQUENCE [LARGE SCALE GENOMIC DNA]</scope>
    <source>
        <strain evidence="2 3">S</strain>
    </source>
</reference>
<sequence length="342" mass="39967">AAEQMKRNEEKLAETEAACKQAKSDLVKEMEHRKKVLFLIIHAQCLPLKMKECLNNLYYLKAEQLRMAESSKLKEETAKTEQLTAQLKEARSNLKKMEKKSKQDETRIGTLEAEKIELEDRVKSLKKELDQVKKKAAEDRSKAKKEKERDAEQVRRLESETLEREAERDRERQQHDEYRREMKNREQKWEKERKQHLSQIASLIDRARSAEVAQVGMMLTAGVSVLEKTRDEAALNLAEAEDNLKRDFSARTHSDMETMRRSVAEWKCVHEDCVSAISQARNEFEAACDAIRKGQRTLAQFTELKACFTTVHYHVKYSAKLVKLPTIWQQSILSRKIKENLF</sequence>
<evidence type="ECO:0000313" key="3">
    <source>
        <dbReference type="Proteomes" id="UP000230423"/>
    </source>
</evidence>
<feature type="region of interest" description="Disordered" evidence="1">
    <location>
        <begin position="129"/>
        <end position="191"/>
    </location>
</feature>
<accession>A0A2G9TC28</accession>
<protein>
    <submittedName>
        <fullName evidence="2">Uncharacterized protein</fullName>
    </submittedName>
</protein>
<proteinExistence type="predicted"/>
<dbReference type="AlphaFoldDB" id="A0A2G9TC28"/>
<evidence type="ECO:0000256" key="1">
    <source>
        <dbReference type="SAM" id="MobiDB-lite"/>
    </source>
</evidence>
<dbReference type="EMBL" id="KZ390659">
    <property type="protein sequence ID" value="PIO54940.1"/>
    <property type="molecule type" value="Genomic_DNA"/>
</dbReference>
<gene>
    <name evidence="2" type="ORF">TELCIR_23685</name>
</gene>
<name>A0A2G9TC28_TELCI</name>
<keyword evidence="3" id="KW-1185">Reference proteome</keyword>
<feature type="non-terminal residue" evidence="2">
    <location>
        <position position="1"/>
    </location>
</feature>
<evidence type="ECO:0000313" key="2">
    <source>
        <dbReference type="EMBL" id="PIO54940.1"/>
    </source>
</evidence>